<feature type="region of interest" description="Disordered" evidence="1">
    <location>
        <begin position="111"/>
        <end position="190"/>
    </location>
</feature>
<organism evidence="2 3">
    <name type="scientific">Rhizophagus clarus</name>
    <dbReference type="NCBI Taxonomy" id="94130"/>
    <lineage>
        <taxon>Eukaryota</taxon>
        <taxon>Fungi</taxon>
        <taxon>Fungi incertae sedis</taxon>
        <taxon>Mucoromycota</taxon>
        <taxon>Glomeromycotina</taxon>
        <taxon>Glomeromycetes</taxon>
        <taxon>Glomerales</taxon>
        <taxon>Glomeraceae</taxon>
        <taxon>Rhizophagus</taxon>
    </lineage>
</organism>
<comment type="caution">
    <text evidence="2">The sequence shown here is derived from an EMBL/GenBank/DDBJ whole genome shotgun (WGS) entry which is preliminary data.</text>
</comment>
<evidence type="ECO:0000313" key="3">
    <source>
        <dbReference type="Proteomes" id="UP000615446"/>
    </source>
</evidence>
<dbReference type="EMBL" id="BLAL01000302">
    <property type="protein sequence ID" value="GET01769.1"/>
    <property type="molecule type" value="Genomic_DNA"/>
</dbReference>
<gene>
    <name evidence="2" type="ORF">RCL2_002816700</name>
</gene>
<sequence length="190" mass="21747">MDSLIQDTLHSNPEWFFRHRKDDVFQTIRMATKGIILQNRKVFSELELDEQLVKTFLVQNKDVMQLMELPEVIQPPPRSPLLVSFIATLLGRFVKDNSMNLDDTIENIIDQVPSTPRHPTSITPPATPLSRAQKNNQLPEHTPSSSKVVTFSNVQPQPVIPLKSSDIKKPLEQPQNTQNKKRKQEHLADN</sequence>
<dbReference type="Proteomes" id="UP000615446">
    <property type="component" value="Unassembled WGS sequence"/>
</dbReference>
<accession>A0A8H3M6U9</accession>
<protein>
    <submittedName>
        <fullName evidence="2">Uncharacterized protein</fullName>
    </submittedName>
</protein>
<dbReference type="AlphaFoldDB" id="A0A8H3M6U9"/>
<evidence type="ECO:0000256" key="1">
    <source>
        <dbReference type="SAM" id="MobiDB-lite"/>
    </source>
</evidence>
<evidence type="ECO:0000313" key="2">
    <source>
        <dbReference type="EMBL" id="GET01769.1"/>
    </source>
</evidence>
<proteinExistence type="predicted"/>
<name>A0A8H3M6U9_9GLOM</name>
<reference evidence="2" key="1">
    <citation type="submission" date="2019-10" db="EMBL/GenBank/DDBJ databases">
        <title>Conservation and host-specific expression of non-tandemly repeated heterogenous ribosome RNA gene in arbuscular mycorrhizal fungi.</title>
        <authorList>
            <person name="Maeda T."/>
            <person name="Kobayashi Y."/>
            <person name="Nakagawa T."/>
            <person name="Ezawa T."/>
            <person name="Yamaguchi K."/>
            <person name="Bino T."/>
            <person name="Nishimoto Y."/>
            <person name="Shigenobu S."/>
            <person name="Kawaguchi M."/>
        </authorList>
    </citation>
    <scope>NUCLEOTIDE SEQUENCE</scope>
    <source>
        <strain evidence="2">HR1</strain>
    </source>
</reference>
<feature type="compositionally biased region" description="Polar residues" evidence="1">
    <location>
        <begin position="112"/>
        <end position="156"/>
    </location>
</feature>